<feature type="compositionally biased region" description="Low complexity" evidence="1">
    <location>
        <begin position="104"/>
        <end position="114"/>
    </location>
</feature>
<accession>A0A6J4RKP2</accession>
<reference evidence="2" key="1">
    <citation type="submission" date="2020-02" db="EMBL/GenBank/DDBJ databases">
        <authorList>
            <person name="Meier V. D."/>
        </authorList>
    </citation>
    <scope>NUCLEOTIDE SEQUENCE</scope>
    <source>
        <strain evidence="2">AVDCRST_MAG05</strain>
    </source>
</reference>
<feature type="region of interest" description="Disordered" evidence="1">
    <location>
        <begin position="104"/>
        <end position="221"/>
    </location>
</feature>
<dbReference type="EC" id="3.1.3.-" evidence="2"/>
<feature type="compositionally biased region" description="Low complexity" evidence="1">
    <location>
        <begin position="149"/>
        <end position="162"/>
    </location>
</feature>
<feature type="region of interest" description="Disordered" evidence="1">
    <location>
        <begin position="1"/>
        <end position="29"/>
    </location>
</feature>
<feature type="compositionally biased region" description="Basic residues" evidence="1">
    <location>
        <begin position="130"/>
        <end position="144"/>
    </location>
</feature>
<organism evidence="2">
    <name type="scientific">uncultured Rubrobacteraceae bacterium</name>
    <dbReference type="NCBI Taxonomy" id="349277"/>
    <lineage>
        <taxon>Bacteria</taxon>
        <taxon>Bacillati</taxon>
        <taxon>Actinomycetota</taxon>
        <taxon>Rubrobacteria</taxon>
        <taxon>Rubrobacterales</taxon>
        <taxon>Rubrobacteraceae</taxon>
        <taxon>environmental samples</taxon>
    </lineage>
</organism>
<protein>
    <submittedName>
        <fullName evidence="2">FMN hydrolase 5-Amino-6-(5'-phosphoribitylamino)uracil phosphatase</fullName>
        <ecNumber evidence="2">3.1.3.-</ecNumber>
    </submittedName>
</protein>
<dbReference type="EMBL" id="CADCVM010000098">
    <property type="protein sequence ID" value="CAA9475187.1"/>
    <property type="molecule type" value="Genomic_DNA"/>
</dbReference>
<feature type="non-terminal residue" evidence="2">
    <location>
        <position position="1"/>
    </location>
</feature>
<feature type="non-terminal residue" evidence="2">
    <location>
        <position position="221"/>
    </location>
</feature>
<gene>
    <name evidence="2" type="ORF">AVDCRST_MAG05-869</name>
</gene>
<evidence type="ECO:0000313" key="2">
    <source>
        <dbReference type="EMBL" id="CAA9475187.1"/>
    </source>
</evidence>
<name>A0A6J4RKP2_9ACTN</name>
<dbReference type="AlphaFoldDB" id="A0A6J4RKP2"/>
<evidence type="ECO:0000256" key="1">
    <source>
        <dbReference type="SAM" id="MobiDB-lite"/>
    </source>
</evidence>
<keyword evidence="2" id="KW-0378">Hydrolase</keyword>
<sequence>ARGTRFRHLRHARRPPGHGRAPRGDRRRGGRAFLGPLARKAGRVHLAAGPHAAVRGLRGLHPPGAGFRRPLVRRGALGQPAGGALGGVPEPQALPGRVARSRAAAVGGAHPGRLLQRRGGDGARAAGAGRRARRPGGRRQRGRSGHLQARPGGLPLPRAAAGSAGGGDVARLQQRVGRDRGEVRGAAGGLGQAEPRHRLRPLGNRGRPRGGGPGATRREAL</sequence>
<proteinExistence type="predicted"/>
<dbReference type="GO" id="GO:0016787">
    <property type="term" value="F:hydrolase activity"/>
    <property type="evidence" value="ECO:0007669"/>
    <property type="project" value="UniProtKB-KW"/>
</dbReference>